<dbReference type="AlphaFoldDB" id="A0A0Q9XS43"/>
<organism evidence="2 3">
    <name type="scientific">Lederbergia galactosidilytica</name>
    <dbReference type="NCBI Taxonomy" id="217031"/>
    <lineage>
        <taxon>Bacteria</taxon>
        <taxon>Bacillati</taxon>
        <taxon>Bacillota</taxon>
        <taxon>Bacilli</taxon>
        <taxon>Bacillales</taxon>
        <taxon>Bacillaceae</taxon>
        <taxon>Lederbergia</taxon>
    </lineage>
</organism>
<dbReference type="InterPro" id="IPR025056">
    <property type="entry name" value="DUF3993"/>
</dbReference>
<evidence type="ECO:0008006" key="4">
    <source>
        <dbReference type="Google" id="ProtNLM"/>
    </source>
</evidence>
<evidence type="ECO:0000313" key="3">
    <source>
        <dbReference type="Proteomes" id="UP000053881"/>
    </source>
</evidence>
<feature type="signal peptide" evidence="1">
    <location>
        <begin position="1"/>
        <end position="25"/>
    </location>
</feature>
<gene>
    <name evidence="2" type="ORF">ACA29_19990</name>
</gene>
<dbReference type="Pfam" id="PF13158">
    <property type="entry name" value="DUF3993"/>
    <property type="match status" value="1"/>
</dbReference>
<evidence type="ECO:0000256" key="1">
    <source>
        <dbReference type="SAM" id="SignalP"/>
    </source>
</evidence>
<keyword evidence="1" id="KW-0732">Signal</keyword>
<feature type="chain" id="PRO_5006388174" description="DUF3993 domain-containing protein" evidence="1">
    <location>
        <begin position="26"/>
        <end position="191"/>
    </location>
</feature>
<proteinExistence type="predicted"/>
<comment type="caution">
    <text evidence="2">The sequence shown here is derived from an EMBL/GenBank/DDBJ whole genome shotgun (WGS) entry which is preliminary data.</text>
</comment>
<accession>A0A0Q9XS43</accession>
<dbReference type="Proteomes" id="UP000053881">
    <property type="component" value="Unassembled WGS sequence"/>
</dbReference>
<protein>
    <recommendedName>
        <fullName evidence="4">DUF3993 domain-containing protein</fullName>
    </recommendedName>
</protein>
<dbReference type="PATRIC" id="fig|217031.4.peg.6779"/>
<sequence>MKIKIVIGCLMSITLLIVNVPNAFAEGNAPNFLQFAKNASEVQVSLSEKGRSISKIEEKLSPYFTETFIDQFIEENIVETEEGYQTLGSDFALYYIPYFSYSDRTKLVEYKDQVYIVENFDEQEGPVAFPESYQGVRLTKEDGWKIADVLWVVPKEIIKKAQSTDVKEFEGKSGILIAPLISPISTIHNYS</sequence>
<evidence type="ECO:0000313" key="2">
    <source>
        <dbReference type="EMBL" id="KRG10901.1"/>
    </source>
</evidence>
<reference evidence="2 3" key="1">
    <citation type="submission" date="2015-06" db="EMBL/GenBank/DDBJ databases">
        <title>Genome sequencing project of Bacillus galactosidilyticus PL133.</title>
        <authorList>
            <person name="Gaiero J."/>
            <person name="Nicol R."/>
            <person name="Habash M."/>
        </authorList>
    </citation>
    <scope>NUCLEOTIDE SEQUENCE [LARGE SCALE GENOMIC DNA]</scope>
    <source>
        <strain evidence="2 3">PL133</strain>
    </source>
</reference>
<dbReference type="EMBL" id="LGPB01000133">
    <property type="protein sequence ID" value="KRG10901.1"/>
    <property type="molecule type" value="Genomic_DNA"/>
</dbReference>
<name>A0A0Q9XS43_9BACI</name>